<comment type="pathway">
    <text evidence="7">Protein modification; lipoprotein biosynthesis (diacylglyceryl transfer).</text>
</comment>
<keyword evidence="10" id="KW-1185">Reference proteome</keyword>
<dbReference type="GO" id="GO:0008961">
    <property type="term" value="F:phosphatidylglycerol-prolipoprotein diacylglyceryl transferase activity"/>
    <property type="evidence" value="ECO:0007669"/>
    <property type="project" value="UniProtKB-UniRule"/>
</dbReference>
<dbReference type="GO" id="GO:0042158">
    <property type="term" value="P:lipoprotein biosynthetic process"/>
    <property type="evidence" value="ECO:0007669"/>
    <property type="project" value="UniProtKB-UniRule"/>
</dbReference>
<feature type="transmembrane region" description="Helical" evidence="7">
    <location>
        <begin position="222"/>
        <end position="241"/>
    </location>
</feature>
<comment type="catalytic activity">
    <reaction evidence="7">
        <text>L-cysteinyl-[prolipoprotein] + a 1,2-diacyl-sn-glycero-3-phospho-(1'-sn-glycerol) = an S-1,2-diacyl-sn-glyceryl-L-cysteinyl-[prolipoprotein] + sn-glycerol 1-phosphate + H(+)</text>
        <dbReference type="Rhea" id="RHEA:56712"/>
        <dbReference type="Rhea" id="RHEA-COMP:14679"/>
        <dbReference type="Rhea" id="RHEA-COMP:14680"/>
        <dbReference type="ChEBI" id="CHEBI:15378"/>
        <dbReference type="ChEBI" id="CHEBI:29950"/>
        <dbReference type="ChEBI" id="CHEBI:57685"/>
        <dbReference type="ChEBI" id="CHEBI:64716"/>
        <dbReference type="ChEBI" id="CHEBI:140658"/>
        <dbReference type="EC" id="2.5.1.145"/>
    </reaction>
</comment>
<reference evidence="9 10" key="1">
    <citation type="submission" date="2018-06" db="EMBL/GenBank/DDBJ databases">
        <title>Genomic Encyclopedia of Type Strains, Phase IV (KMG-IV): sequencing the most valuable type-strain genomes for metagenomic binning, comparative biology and taxonomic classification.</title>
        <authorList>
            <person name="Goeker M."/>
        </authorList>
    </citation>
    <scope>NUCLEOTIDE SEQUENCE [LARGE SCALE GENOMIC DNA]</scope>
    <source>
        <strain evidence="9 10">DSM 45521</strain>
    </source>
</reference>
<feature type="transmembrane region" description="Helical" evidence="7">
    <location>
        <begin position="198"/>
        <end position="215"/>
    </location>
</feature>
<proteinExistence type="inferred from homology"/>
<keyword evidence="3 7" id="KW-0808">Transferase</keyword>
<dbReference type="EMBL" id="QJSP01000009">
    <property type="protein sequence ID" value="PYE15872.1"/>
    <property type="molecule type" value="Genomic_DNA"/>
</dbReference>
<comment type="function">
    <text evidence="7">Catalyzes the transfer of the diacylglyceryl group from phosphatidylglycerol to the sulfhydryl group of the N-terminal cysteine of a prolipoprotein, the first step in the formation of mature lipoproteins.</text>
</comment>
<evidence type="ECO:0000313" key="10">
    <source>
        <dbReference type="Proteomes" id="UP000247591"/>
    </source>
</evidence>
<feature type="transmembrane region" description="Helical" evidence="7">
    <location>
        <begin position="97"/>
        <end position="117"/>
    </location>
</feature>
<evidence type="ECO:0000256" key="6">
    <source>
        <dbReference type="ARBA" id="ARBA00023136"/>
    </source>
</evidence>
<evidence type="ECO:0000256" key="4">
    <source>
        <dbReference type="ARBA" id="ARBA00022692"/>
    </source>
</evidence>
<dbReference type="EC" id="2.5.1.145" evidence="7"/>
<comment type="caution">
    <text evidence="9">The sequence shown here is derived from an EMBL/GenBank/DDBJ whole genome shotgun (WGS) entry which is preliminary data.</text>
</comment>
<feature type="compositionally biased region" description="Low complexity" evidence="8">
    <location>
        <begin position="364"/>
        <end position="376"/>
    </location>
</feature>
<feature type="compositionally biased region" description="Low complexity" evidence="8">
    <location>
        <begin position="384"/>
        <end position="394"/>
    </location>
</feature>
<evidence type="ECO:0000256" key="1">
    <source>
        <dbReference type="ARBA" id="ARBA00007150"/>
    </source>
</evidence>
<dbReference type="PANTHER" id="PTHR30589:SF0">
    <property type="entry name" value="PHOSPHATIDYLGLYCEROL--PROLIPOPROTEIN DIACYLGLYCERYL TRANSFERASE"/>
    <property type="match status" value="1"/>
</dbReference>
<evidence type="ECO:0000256" key="8">
    <source>
        <dbReference type="SAM" id="MobiDB-lite"/>
    </source>
</evidence>
<protein>
    <recommendedName>
        <fullName evidence="7">Phosphatidylglycerol--prolipoprotein diacylglyceryl transferase</fullName>
        <ecNumber evidence="7">2.5.1.145</ecNumber>
    </recommendedName>
</protein>
<dbReference type="AlphaFoldDB" id="A0A318RG95"/>
<dbReference type="UniPathway" id="UPA00664"/>
<dbReference type="GO" id="GO:0005886">
    <property type="term" value="C:plasma membrane"/>
    <property type="evidence" value="ECO:0007669"/>
    <property type="project" value="UniProtKB-SubCell"/>
</dbReference>
<feature type="binding site" evidence="7">
    <location>
        <position position="145"/>
    </location>
    <ligand>
        <name>a 1,2-diacyl-sn-glycero-3-phospho-(1'-sn-glycerol)</name>
        <dbReference type="ChEBI" id="CHEBI:64716"/>
    </ligand>
</feature>
<evidence type="ECO:0000256" key="3">
    <source>
        <dbReference type="ARBA" id="ARBA00022679"/>
    </source>
</evidence>
<keyword evidence="6 7" id="KW-0472">Membrane</keyword>
<evidence type="ECO:0000256" key="5">
    <source>
        <dbReference type="ARBA" id="ARBA00022989"/>
    </source>
</evidence>
<dbReference type="Proteomes" id="UP000247591">
    <property type="component" value="Unassembled WGS sequence"/>
</dbReference>
<feature type="region of interest" description="Disordered" evidence="8">
    <location>
        <begin position="285"/>
        <end position="304"/>
    </location>
</feature>
<evidence type="ECO:0000313" key="9">
    <source>
        <dbReference type="EMBL" id="PYE15872.1"/>
    </source>
</evidence>
<dbReference type="InterPro" id="IPR001640">
    <property type="entry name" value="Lgt"/>
</dbReference>
<evidence type="ECO:0000256" key="2">
    <source>
        <dbReference type="ARBA" id="ARBA00022475"/>
    </source>
</evidence>
<dbReference type="Pfam" id="PF01790">
    <property type="entry name" value="LGT"/>
    <property type="match status" value="1"/>
</dbReference>
<feature type="region of interest" description="Disordered" evidence="8">
    <location>
        <begin position="314"/>
        <end position="435"/>
    </location>
</feature>
<comment type="subcellular location">
    <subcellularLocation>
        <location evidence="7">Cell membrane</location>
        <topology evidence="7">Multi-pass membrane protein</topology>
    </subcellularLocation>
</comment>
<name>A0A318RG95_WILLI</name>
<organism evidence="9 10">
    <name type="scientific">Williamsia limnetica</name>
    <dbReference type="NCBI Taxonomy" id="882452"/>
    <lineage>
        <taxon>Bacteria</taxon>
        <taxon>Bacillati</taxon>
        <taxon>Actinomycetota</taxon>
        <taxon>Actinomycetes</taxon>
        <taxon>Mycobacteriales</taxon>
        <taxon>Nocardiaceae</taxon>
        <taxon>Williamsia</taxon>
    </lineage>
</organism>
<evidence type="ECO:0000256" key="7">
    <source>
        <dbReference type="HAMAP-Rule" id="MF_01147"/>
    </source>
</evidence>
<keyword evidence="2 7" id="KW-1003">Cell membrane</keyword>
<feature type="compositionally biased region" description="Basic and acidic residues" evidence="8">
    <location>
        <begin position="339"/>
        <end position="363"/>
    </location>
</feature>
<keyword evidence="5 7" id="KW-1133">Transmembrane helix</keyword>
<dbReference type="PROSITE" id="PS01311">
    <property type="entry name" value="LGT"/>
    <property type="match status" value="1"/>
</dbReference>
<feature type="transmembrane region" description="Helical" evidence="7">
    <location>
        <begin position="253"/>
        <end position="275"/>
    </location>
</feature>
<gene>
    <name evidence="7" type="primary">lgt</name>
    <name evidence="9" type="ORF">DFR67_109100</name>
</gene>
<keyword evidence="4 7" id="KW-0812">Transmembrane</keyword>
<keyword evidence="9" id="KW-0449">Lipoprotein</keyword>
<feature type="compositionally biased region" description="Low complexity" evidence="8">
    <location>
        <begin position="314"/>
        <end position="326"/>
    </location>
</feature>
<dbReference type="PANTHER" id="PTHR30589">
    <property type="entry name" value="PROLIPOPROTEIN DIACYLGLYCERYL TRANSFERASE"/>
    <property type="match status" value="1"/>
</dbReference>
<feature type="transmembrane region" description="Helical" evidence="7">
    <location>
        <begin position="26"/>
        <end position="44"/>
    </location>
</feature>
<accession>A0A318RG95</accession>
<sequence length="435" mass="46310">MSTEVLAYIPSPSQGVWNLGPFPLRAYALCIIVGIVVAIFWGNRRWVARGGRDGEVLDVAIWAVPFGLIGGRIYHVATDWSTYFGDGPKSPMDALKIWDGGLGIWGAVAFGALGAWIGARRAGIKLPPFGDAIAPGILLAQAIGRLGNYFNQELYGDRTDLPWGLEIFERSDSSGFTSPGLIDGKSTGVVYAVVQPTFLYELLWNVLVVLALVYIDRRFRIGHGRLFALYVAGYCLGRFVIETLRTDTATLLWGIRINLFTAAIVFACAAIYVVIAPKGRETPAEIYHPGSGPDPALSEDPVDGFFEDEAPVATKTKPAKAATQTVEPETKLAGTSTETETRTDTGTKTDTGVKTETETKTEAKPAGAKPAEAKPAATEDKPAATEAKPAATEAKAAESADVDTEAPAGSKLDSAAKPYRKPKPDTATGGDDQSV</sequence>
<dbReference type="HAMAP" id="MF_01147">
    <property type="entry name" value="Lgt"/>
    <property type="match status" value="1"/>
</dbReference>
<dbReference type="NCBIfam" id="TIGR00544">
    <property type="entry name" value="lgt"/>
    <property type="match status" value="1"/>
</dbReference>
<comment type="similarity">
    <text evidence="1 7">Belongs to the Lgt family.</text>
</comment>
<feature type="transmembrane region" description="Helical" evidence="7">
    <location>
        <begin position="56"/>
        <end position="77"/>
    </location>
</feature>